<dbReference type="AlphaFoldDB" id="A0AAW2T7M9"/>
<name>A0AAW2T7M9_9LAMI</name>
<protein>
    <submittedName>
        <fullName evidence="1">Uncharacterized protein</fullName>
    </submittedName>
</protein>
<comment type="caution">
    <text evidence="1">The sequence shown here is derived from an EMBL/GenBank/DDBJ whole genome shotgun (WGS) entry which is preliminary data.</text>
</comment>
<dbReference type="EMBL" id="JACGWN010000015">
    <property type="protein sequence ID" value="KAL0400607.1"/>
    <property type="molecule type" value="Genomic_DNA"/>
</dbReference>
<gene>
    <name evidence="1" type="ORF">Slati_4090600</name>
</gene>
<proteinExistence type="predicted"/>
<reference evidence="1" key="1">
    <citation type="submission" date="2020-06" db="EMBL/GenBank/DDBJ databases">
        <authorList>
            <person name="Li T."/>
            <person name="Hu X."/>
            <person name="Zhang T."/>
            <person name="Song X."/>
            <person name="Zhang H."/>
            <person name="Dai N."/>
            <person name="Sheng W."/>
            <person name="Hou X."/>
            <person name="Wei L."/>
        </authorList>
    </citation>
    <scope>NUCLEOTIDE SEQUENCE</scope>
    <source>
        <strain evidence="1">KEN1</strain>
        <tissue evidence="1">Leaf</tissue>
    </source>
</reference>
<reference evidence="1" key="2">
    <citation type="journal article" date="2024" name="Plant">
        <title>Genomic evolution and insights into agronomic trait innovations of Sesamum species.</title>
        <authorList>
            <person name="Miao H."/>
            <person name="Wang L."/>
            <person name="Qu L."/>
            <person name="Liu H."/>
            <person name="Sun Y."/>
            <person name="Le M."/>
            <person name="Wang Q."/>
            <person name="Wei S."/>
            <person name="Zheng Y."/>
            <person name="Lin W."/>
            <person name="Duan Y."/>
            <person name="Cao H."/>
            <person name="Xiong S."/>
            <person name="Wang X."/>
            <person name="Wei L."/>
            <person name="Li C."/>
            <person name="Ma Q."/>
            <person name="Ju M."/>
            <person name="Zhao R."/>
            <person name="Li G."/>
            <person name="Mu C."/>
            <person name="Tian Q."/>
            <person name="Mei H."/>
            <person name="Zhang T."/>
            <person name="Gao T."/>
            <person name="Zhang H."/>
        </authorList>
    </citation>
    <scope>NUCLEOTIDE SEQUENCE</scope>
    <source>
        <strain evidence="1">KEN1</strain>
    </source>
</reference>
<accession>A0AAW2T7M9</accession>
<organism evidence="1">
    <name type="scientific">Sesamum latifolium</name>
    <dbReference type="NCBI Taxonomy" id="2727402"/>
    <lineage>
        <taxon>Eukaryota</taxon>
        <taxon>Viridiplantae</taxon>
        <taxon>Streptophyta</taxon>
        <taxon>Embryophyta</taxon>
        <taxon>Tracheophyta</taxon>
        <taxon>Spermatophyta</taxon>
        <taxon>Magnoliopsida</taxon>
        <taxon>eudicotyledons</taxon>
        <taxon>Gunneridae</taxon>
        <taxon>Pentapetalae</taxon>
        <taxon>asterids</taxon>
        <taxon>lamiids</taxon>
        <taxon>Lamiales</taxon>
        <taxon>Pedaliaceae</taxon>
        <taxon>Sesamum</taxon>
    </lineage>
</organism>
<evidence type="ECO:0000313" key="1">
    <source>
        <dbReference type="EMBL" id="KAL0400607.1"/>
    </source>
</evidence>
<sequence>MIRAAYGRRERTWSSGCHDGGGLGAEMMSGVATVPCGGGESGGEPGGNGTRIWHLNLGPKTQIEKHNLIK</sequence>